<dbReference type="Pfam" id="PF13180">
    <property type="entry name" value="PDZ_2"/>
    <property type="match status" value="1"/>
</dbReference>
<keyword evidence="1" id="KW-0720">Serine protease</keyword>
<dbReference type="RefSeq" id="WP_307323007.1">
    <property type="nucleotide sequence ID" value="NZ_JAUSUG010000003.1"/>
</dbReference>
<evidence type="ECO:0000313" key="5">
    <source>
        <dbReference type="EMBL" id="MDQ0253836.1"/>
    </source>
</evidence>
<evidence type="ECO:0000256" key="1">
    <source>
        <dbReference type="PROSITE-ProRule" id="PRU01122"/>
    </source>
</evidence>
<gene>
    <name evidence="5" type="ORF">J2S74_001208</name>
</gene>
<keyword evidence="2" id="KW-1133">Transmembrane helix</keyword>
<keyword evidence="1" id="KW-0645">Protease</keyword>
<dbReference type="SUPFAM" id="SSF50156">
    <property type="entry name" value="PDZ domain-like"/>
    <property type="match status" value="1"/>
</dbReference>
<dbReference type="PANTHER" id="PTHR10046">
    <property type="entry name" value="ATP DEPENDENT LON PROTEASE FAMILY MEMBER"/>
    <property type="match status" value="1"/>
</dbReference>
<evidence type="ECO:0000256" key="2">
    <source>
        <dbReference type="SAM" id="Phobius"/>
    </source>
</evidence>
<feature type="domain" description="Lon proteolytic" evidence="4">
    <location>
        <begin position="238"/>
        <end position="346"/>
    </location>
</feature>
<dbReference type="PROSITE" id="PS51786">
    <property type="entry name" value="LON_PROTEOLYTIC"/>
    <property type="match status" value="1"/>
</dbReference>
<name>A0ABT9ZRH2_9BACI</name>
<evidence type="ECO:0000313" key="6">
    <source>
        <dbReference type="Proteomes" id="UP001230005"/>
    </source>
</evidence>
<keyword evidence="6" id="KW-1185">Reference proteome</keyword>
<dbReference type="InterPro" id="IPR001478">
    <property type="entry name" value="PDZ"/>
</dbReference>
<organism evidence="5 6">
    <name type="scientific">Evansella vedderi</name>
    <dbReference type="NCBI Taxonomy" id="38282"/>
    <lineage>
        <taxon>Bacteria</taxon>
        <taxon>Bacillati</taxon>
        <taxon>Bacillota</taxon>
        <taxon>Bacilli</taxon>
        <taxon>Bacillales</taxon>
        <taxon>Bacillaceae</taxon>
        <taxon>Evansella</taxon>
    </lineage>
</organism>
<feature type="domain" description="PDZ" evidence="3">
    <location>
        <begin position="134"/>
        <end position="191"/>
    </location>
</feature>
<dbReference type="EMBL" id="JAUSUG010000003">
    <property type="protein sequence ID" value="MDQ0253836.1"/>
    <property type="molecule type" value="Genomic_DNA"/>
</dbReference>
<comment type="similarity">
    <text evidence="1">Belongs to the peptidase S16 family.</text>
</comment>
<dbReference type="EC" id="3.4.21.53" evidence="1"/>
<dbReference type="SMART" id="SM00228">
    <property type="entry name" value="PDZ"/>
    <property type="match status" value="1"/>
</dbReference>
<dbReference type="InterPro" id="IPR027065">
    <property type="entry name" value="Lon_Prtase"/>
</dbReference>
<dbReference type="NCBIfam" id="NF041438">
    <property type="entry name" value="SepM_fam_S16"/>
    <property type="match status" value="1"/>
</dbReference>
<dbReference type="InterPro" id="IPR014721">
    <property type="entry name" value="Ribsml_uS5_D2-typ_fold_subgr"/>
</dbReference>
<comment type="caution">
    <text evidence="5">The sequence shown here is derived from an EMBL/GenBank/DDBJ whole genome shotgun (WGS) entry which is preliminary data.</text>
</comment>
<keyword evidence="2" id="KW-0812">Transmembrane</keyword>
<proteinExistence type="inferred from homology"/>
<feature type="transmembrane region" description="Helical" evidence="2">
    <location>
        <begin position="12"/>
        <end position="34"/>
    </location>
</feature>
<protein>
    <recommendedName>
        <fullName evidence="1">endopeptidase La</fullName>
        <ecNumber evidence="1">3.4.21.53</ecNumber>
    </recommendedName>
</protein>
<dbReference type="Gene3D" id="3.30.230.10">
    <property type="match status" value="1"/>
</dbReference>
<feature type="active site" evidence="1">
    <location>
        <position position="244"/>
    </location>
</feature>
<accession>A0ABT9ZRH2</accession>
<reference evidence="5 6" key="1">
    <citation type="submission" date="2023-07" db="EMBL/GenBank/DDBJ databases">
        <title>Genomic Encyclopedia of Type Strains, Phase IV (KMG-IV): sequencing the most valuable type-strain genomes for metagenomic binning, comparative biology and taxonomic classification.</title>
        <authorList>
            <person name="Goeker M."/>
        </authorList>
    </citation>
    <scope>NUCLEOTIDE SEQUENCE [LARGE SCALE GENOMIC DNA]</scope>
    <source>
        <strain evidence="5 6">DSM 9768</strain>
    </source>
</reference>
<dbReference type="InterPro" id="IPR036034">
    <property type="entry name" value="PDZ_sf"/>
</dbReference>
<dbReference type="Pfam" id="PF05362">
    <property type="entry name" value="Lon_C"/>
    <property type="match status" value="1"/>
</dbReference>
<evidence type="ECO:0000259" key="3">
    <source>
        <dbReference type="PROSITE" id="PS50106"/>
    </source>
</evidence>
<comment type="catalytic activity">
    <reaction evidence="1">
        <text>Hydrolysis of proteins in presence of ATP.</text>
        <dbReference type="EC" id="3.4.21.53"/>
    </reaction>
</comment>
<dbReference type="InterPro" id="IPR008269">
    <property type="entry name" value="Lon_proteolytic"/>
</dbReference>
<evidence type="ECO:0000259" key="4">
    <source>
        <dbReference type="PROSITE" id="PS51786"/>
    </source>
</evidence>
<keyword evidence="1" id="KW-0378">Hydrolase</keyword>
<sequence length="350" mass="38677">MSEGKGRIDRSTIKWVIFIIILLAINFYELPYYFTIPGDAKVLTEVIEVEEGHEYEGTFMLTTVRMGQANVINYVWALFSDQRELIPENQIRPEGETDEEYQHRQLMMMAGSQDLAVIVAYERAGKTAFFENHGVYVTSVIPDMDAEGKLKMGDRIVAVQGEEVLEANRLLELLSVFSIGDQVTLTIERDDTKEDVAIEIKPFPSELDETGERGGIGIANPVTDRELIMDPKVTIDTSNIGGPSAGLMFSLEIYNQLSEEDITKGYDIAGTGSIDEQGNVGRIGGVKQKVIASHNAGADFFFAPNEQGAPESNYTVAQETAESIGTSMVIVPVDTFEEAIAFLNQLEPKQ</sequence>
<dbReference type="Proteomes" id="UP001230005">
    <property type="component" value="Unassembled WGS sequence"/>
</dbReference>
<dbReference type="Gene3D" id="2.30.42.10">
    <property type="match status" value="1"/>
</dbReference>
<keyword evidence="2" id="KW-0472">Membrane</keyword>
<feature type="active site" evidence="1">
    <location>
        <position position="289"/>
    </location>
</feature>
<dbReference type="InterPro" id="IPR020568">
    <property type="entry name" value="Ribosomal_Su5_D2-typ_SF"/>
</dbReference>
<dbReference type="SUPFAM" id="SSF54211">
    <property type="entry name" value="Ribosomal protein S5 domain 2-like"/>
    <property type="match status" value="1"/>
</dbReference>
<dbReference type="PROSITE" id="PS50106">
    <property type="entry name" value="PDZ"/>
    <property type="match status" value="1"/>
</dbReference>